<name>A0A1H5Y4K2_9SPHI</name>
<evidence type="ECO:0008006" key="4">
    <source>
        <dbReference type="Google" id="ProtNLM"/>
    </source>
</evidence>
<gene>
    <name evidence="2" type="ORF">SAMN05421877_105228</name>
</gene>
<protein>
    <recommendedName>
        <fullName evidence="4">Lipoprotein</fullName>
    </recommendedName>
</protein>
<sequence length="140" mass="15381">MKTKTLLRTCIATIAIGSVLFASSCKKPNDGPKPTPKKPKVVEIAYKVSSDTKDLKLTSLIVANTKGKDSVLNNPKLPLEAKMKAVQPKKGAEFYVKLKADKPAKLNFELMIDGKSVNKQTLEIKDAAKDEIKYNHKLAK</sequence>
<organism evidence="2 3">
    <name type="scientific">Sphingobacterium lactis</name>
    <dbReference type="NCBI Taxonomy" id="797291"/>
    <lineage>
        <taxon>Bacteria</taxon>
        <taxon>Pseudomonadati</taxon>
        <taxon>Bacteroidota</taxon>
        <taxon>Sphingobacteriia</taxon>
        <taxon>Sphingobacteriales</taxon>
        <taxon>Sphingobacteriaceae</taxon>
        <taxon>Sphingobacterium</taxon>
    </lineage>
</organism>
<evidence type="ECO:0000313" key="2">
    <source>
        <dbReference type="EMBL" id="SEG18627.1"/>
    </source>
</evidence>
<dbReference type="Proteomes" id="UP000236731">
    <property type="component" value="Unassembled WGS sequence"/>
</dbReference>
<accession>A0A1H5Y4K2</accession>
<feature type="signal peptide" evidence="1">
    <location>
        <begin position="1"/>
        <end position="22"/>
    </location>
</feature>
<keyword evidence="1" id="KW-0732">Signal</keyword>
<keyword evidence="3" id="KW-1185">Reference proteome</keyword>
<feature type="chain" id="PRO_5009290129" description="Lipoprotein" evidence="1">
    <location>
        <begin position="23"/>
        <end position="140"/>
    </location>
</feature>
<proteinExistence type="predicted"/>
<dbReference type="EMBL" id="FNUT01000005">
    <property type="protein sequence ID" value="SEG18627.1"/>
    <property type="molecule type" value="Genomic_DNA"/>
</dbReference>
<evidence type="ECO:0000313" key="3">
    <source>
        <dbReference type="Proteomes" id="UP000236731"/>
    </source>
</evidence>
<dbReference type="RefSeq" id="WP_103906130.1">
    <property type="nucleotide sequence ID" value="NZ_CP049246.1"/>
</dbReference>
<reference evidence="3" key="1">
    <citation type="submission" date="2016-10" db="EMBL/GenBank/DDBJ databases">
        <authorList>
            <person name="Varghese N."/>
            <person name="Submissions S."/>
        </authorList>
    </citation>
    <scope>NUCLEOTIDE SEQUENCE [LARGE SCALE GENOMIC DNA]</scope>
    <source>
        <strain evidence="3">DSM 22361</strain>
    </source>
</reference>
<dbReference type="AlphaFoldDB" id="A0A1H5Y4K2"/>
<dbReference type="PROSITE" id="PS51257">
    <property type="entry name" value="PROKAR_LIPOPROTEIN"/>
    <property type="match status" value="1"/>
</dbReference>
<evidence type="ECO:0000256" key="1">
    <source>
        <dbReference type="SAM" id="SignalP"/>
    </source>
</evidence>